<keyword evidence="2" id="KW-1185">Reference proteome</keyword>
<evidence type="ECO:0000313" key="2">
    <source>
        <dbReference type="Proteomes" id="UP000466332"/>
    </source>
</evidence>
<dbReference type="Proteomes" id="UP000466332">
    <property type="component" value="Unassembled WGS sequence"/>
</dbReference>
<comment type="caution">
    <text evidence="1">The sequence shown here is derived from an EMBL/GenBank/DDBJ whole genome shotgun (WGS) entry which is preliminary data.</text>
</comment>
<dbReference type="RefSeq" id="WP_202423696.1">
    <property type="nucleotide sequence ID" value="NZ_WWCS01000007.1"/>
</dbReference>
<name>A0ABW9WGW3_9BURK</name>
<evidence type="ECO:0000313" key="1">
    <source>
        <dbReference type="EMBL" id="MYN40379.1"/>
    </source>
</evidence>
<proteinExistence type="predicted"/>
<sequence>MKWRGNHHPYGHLERGMQVLSKPLAAEALAVLRVKELAGAERRAG</sequence>
<gene>
    <name evidence="1" type="ORF">GTP55_13440</name>
</gene>
<organism evidence="1 2">
    <name type="scientific">Duganella margarita</name>
    <dbReference type="NCBI Taxonomy" id="2692170"/>
    <lineage>
        <taxon>Bacteria</taxon>
        <taxon>Pseudomonadati</taxon>
        <taxon>Pseudomonadota</taxon>
        <taxon>Betaproteobacteria</taxon>
        <taxon>Burkholderiales</taxon>
        <taxon>Oxalobacteraceae</taxon>
        <taxon>Telluria group</taxon>
        <taxon>Duganella</taxon>
    </lineage>
</organism>
<reference evidence="1 2" key="1">
    <citation type="submission" date="2019-12" db="EMBL/GenBank/DDBJ databases">
        <title>Novel species isolated from a subtropical stream in China.</title>
        <authorList>
            <person name="Lu H."/>
        </authorList>
    </citation>
    <scope>NUCLEOTIDE SEQUENCE [LARGE SCALE GENOMIC DNA]</scope>
    <source>
        <strain evidence="1 2">FT109W</strain>
    </source>
</reference>
<dbReference type="EMBL" id="WWCS01000007">
    <property type="protein sequence ID" value="MYN40379.1"/>
    <property type="molecule type" value="Genomic_DNA"/>
</dbReference>
<protein>
    <submittedName>
        <fullName evidence="1">Uncharacterized protein</fullName>
    </submittedName>
</protein>
<accession>A0ABW9WGW3</accession>